<sequence length="142" mass="16285">MPYYTALGPVPDGPDKWELFDAGHAQHGPFNTLGEPYVYTYNMSDPADLVAKLRKAVQTPIKPYIPDNMRMENLRRRVHHELFETDWQAEYEAKVRENGGVVPKFPAYMTERCYLHGFCKDSPVIGKSKEVAFNLYGEGLDE</sequence>
<dbReference type="EMBL" id="JBBXJM010000002">
    <property type="protein sequence ID" value="KAL1412096.1"/>
    <property type="molecule type" value="Genomic_DNA"/>
</dbReference>
<protein>
    <submittedName>
        <fullName evidence="1">Uncharacterized protein</fullName>
    </submittedName>
</protein>
<evidence type="ECO:0000313" key="2">
    <source>
        <dbReference type="Proteomes" id="UP001565368"/>
    </source>
</evidence>
<evidence type="ECO:0000313" key="1">
    <source>
        <dbReference type="EMBL" id="KAL1412096.1"/>
    </source>
</evidence>
<proteinExistence type="predicted"/>
<organism evidence="1 2">
    <name type="scientific">Vanrija albida</name>
    <dbReference type="NCBI Taxonomy" id="181172"/>
    <lineage>
        <taxon>Eukaryota</taxon>
        <taxon>Fungi</taxon>
        <taxon>Dikarya</taxon>
        <taxon>Basidiomycota</taxon>
        <taxon>Agaricomycotina</taxon>
        <taxon>Tremellomycetes</taxon>
        <taxon>Trichosporonales</taxon>
        <taxon>Trichosporonaceae</taxon>
        <taxon>Vanrija</taxon>
    </lineage>
</organism>
<gene>
    <name evidence="1" type="ORF">Q8F55_003093</name>
</gene>
<accession>A0ABR3QCK2</accession>
<dbReference type="RefSeq" id="XP_069212040.1">
    <property type="nucleotide sequence ID" value="XM_069351654.1"/>
</dbReference>
<keyword evidence="2" id="KW-1185">Reference proteome</keyword>
<comment type="caution">
    <text evidence="1">The sequence shown here is derived from an EMBL/GenBank/DDBJ whole genome shotgun (WGS) entry which is preliminary data.</text>
</comment>
<reference evidence="1 2" key="1">
    <citation type="submission" date="2023-08" db="EMBL/GenBank/DDBJ databases">
        <title>Annotated Genome Sequence of Vanrija albida AlHP1.</title>
        <authorList>
            <person name="Herzog R."/>
        </authorList>
    </citation>
    <scope>NUCLEOTIDE SEQUENCE [LARGE SCALE GENOMIC DNA]</scope>
    <source>
        <strain evidence="1 2">AlHP1</strain>
    </source>
</reference>
<dbReference type="Proteomes" id="UP001565368">
    <property type="component" value="Unassembled WGS sequence"/>
</dbReference>
<dbReference type="GeneID" id="95984136"/>
<name>A0ABR3QCK2_9TREE</name>